<protein>
    <submittedName>
        <fullName evidence="2">Uncharacterized protein</fullName>
    </submittedName>
</protein>
<accession>A0A543CUX1</accession>
<dbReference type="EMBL" id="VFOZ01000001">
    <property type="protein sequence ID" value="TQM00910.1"/>
    <property type="molecule type" value="Genomic_DNA"/>
</dbReference>
<sequence length="211" mass="22010">MGADDPKYGPGFDPNAGGGGQEDPDAGKDLSYLVPHLQIVWSGPPTFNADPPNVGDGGDGGDGDKDVPPCGPIQVNLATVRGAEQRMLGCGQNMVFDYEFLRGRVMALKDTVFGQNATVTQVTGGQSGVSGNSYNGSGAGTRDEEIVPSPIREGANKFASEINPAQEKVLWQIANTVELLGQYIAAVNRAGQTYGRADRLSTFPGPPSDPT</sequence>
<dbReference type="AlphaFoldDB" id="A0A543CUX1"/>
<dbReference type="Proteomes" id="UP000316096">
    <property type="component" value="Unassembled WGS sequence"/>
</dbReference>
<dbReference type="RefSeq" id="WP_141960797.1">
    <property type="nucleotide sequence ID" value="NZ_VFOZ01000001.1"/>
</dbReference>
<keyword evidence="3" id="KW-1185">Reference proteome</keyword>
<proteinExistence type="predicted"/>
<evidence type="ECO:0000256" key="1">
    <source>
        <dbReference type="SAM" id="MobiDB-lite"/>
    </source>
</evidence>
<feature type="region of interest" description="Disordered" evidence="1">
    <location>
        <begin position="1"/>
        <end position="29"/>
    </location>
</feature>
<evidence type="ECO:0000313" key="2">
    <source>
        <dbReference type="EMBL" id="TQM00910.1"/>
    </source>
</evidence>
<gene>
    <name evidence="2" type="ORF">FB559_6637</name>
</gene>
<reference evidence="2 3" key="1">
    <citation type="submission" date="2019-06" db="EMBL/GenBank/DDBJ databases">
        <title>Sequencing the genomes of 1000 actinobacteria strains.</title>
        <authorList>
            <person name="Klenk H.-P."/>
        </authorList>
    </citation>
    <scope>NUCLEOTIDE SEQUENCE [LARGE SCALE GENOMIC DNA]</scope>
    <source>
        <strain evidence="2 3">DSM 102200</strain>
    </source>
</reference>
<comment type="caution">
    <text evidence="2">The sequence shown here is derived from an EMBL/GenBank/DDBJ whole genome shotgun (WGS) entry which is preliminary data.</text>
</comment>
<name>A0A543CUX1_9ACTN</name>
<evidence type="ECO:0000313" key="3">
    <source>
        <dbReference type="Proteomes" id="UP000316096"/>
    </source>
</evidence>
<dbReference type="OrthoDB" id="4175671at2"/>
<feature type="region of interest" description="Disordered" evidence="1">
    <location>
        <begin position="43"/>
        <end position="67"/>
    </location>
</feature>
<organism evidence="2 3">
    <name type="scientific">Actinoallomurus bryophytorum</name>
    <dbReference type="NCBI Taxonomy" id="1490222"/>
    <lineage>
        <taxon>Bacteria</taxon>
        <taxon>Bacillati</taxon>
        <taxon>Actinomycetota</taxon>
        <taxon>Actinomycetes</taxon>
        <taxon>Streptosporangiales</taxon>
        <taxon>Thermomonosporaceae</taxon>
        <taxon>Actinoallomurus</taxon>
    </lineage>
</organism>